<name>A0ABQ3WK11_9ACTN</name>
<proteinExistence type="predicted"/>
<dbReference type="EMBL" id="BOMF01000076">
    <property type="protein sequence ID" value="GID46579.1"/>
    <property type="molecule type" value="Genomic_DNA"/>
</dbReference>
<evidence type="ECO:0000313" key="1">
    <source>
        <dbReference type="EMBL" id="GID46579.1"/>
    </source>
</evidence>
<gene>
    <name evidence="1" type="ORF">Aca07nite_38540</name>
</gene>
<organism evidence="1">
    <name type="scientific">Actinoplanes campanulatus</name>
    <dbReference type="NCBI Taxonomy" id="113559"/>
    <lineage>
        <taxon>Bacteria</taxon>
        <taxon>Bacillati</taxon>
        <taxon>Actinomycetota</taxon>
        <taxon>Actinomycetes</taxon>
        <taxon>Micromonosporales</taxon>
        <taxon>Micromonosporaceae</taxon>
        <taxon>Actinoplanes</taxon>
    </lineage>
</organism>
<protein>
    <submittedName>
        <fullName evidence="1">Uncharacterized protein</fullName>
    </submittedName>
</protein>
<comment type="caution">
    <text evidence="1">The sequence shown here is derived from an EMBL/GenBank/DDBJ whole genome shotgun (WGS) entry which is preliminary data.</text>
</comment>
<dbReference type="RefSeq" id="WP_204296865.1">
    <property type="nucleotide sequence ID" value="NZ_BAAAGQ010000006.1"/>
</dbReference>
<reference evidence="1" key="1">
    <citation type="submission" date="2021-01" db="EMBL/GenBank/DDBJ databases">
        <title>Whole genome shotgun sequence of Actinoplanes capillaceus NBRC 16408.</title>
        <authorList>
            <person name="Komaki H."/>
            <person name="Tamura T."/>
        </authorList>
    </citation>
    <scope>NUCLEOTIDE SEQUENCE [LARGE SCALE GENOMIC DNA]</scope>
    <source>
        <strain evidence="1">NBRC 16408</strain>
    </source>
</reference>
<sequence>MRRPYKNLFDWITGNRPDRPVDQRLRPVRLLRWGFRIRDGLVRARLYATGRTAAAAASATSAAIPASA</sequence>
<accession>A0ABQ3WK11</accession>